<dbReference type="SUPFAM" id="SSF49785">
    <property type="entry name" value="Galactose-binding domain-like"/>
    <property type="match status" value="1"/>
</dbReference>
<dbReference type="SMART" id="SM00939">
    <property type="entry name" value="PepX_C"/>
    <property type="match status" value="1"/>
</dbReference>
<keyword evidence="1 3" id="KW-0378">Hydrolase</keyword>
<dbReference type="EC" id="3.1.1.84" evidence="3"/>
<proteinExistence type="predicted"/>
<evidence type="ECO:0000313" key="3">
    <source>
        <dbReference type="EMBL" id="SLN40841.1"/>
    </source>
</evidence>
<dbReference type="InterPro" id="IPR000383">
    <property type="entry name" value="Xaa-Pro-like_dom"/>
</dbReference>
<feature type="domain" description="Xaa-Pro dipeptidyl-peptidase C-terminal" evidence="2">
    <location>
        <begin position="282"/>
        <end position="512"/>
    </location>
</feature>
<gene>
    <name evidence="3" type="primary">cocE</name>
    <name evidence="3" type="ORF">ROA7450_01973</name>
</gene>
<dbReference type="InterPro" id="IPR013736">
    <property type="entry name" value="Xaa-Pro_dipept_C"/>
</dbReference>
<dbReference type="InterPro" id="IPR029058">
    <property type="entry name" value="AB_hydrolase_fold"/>
</dbReference>
<dbReference type="OrthoDB" id="9806163at2"/>
<evidence type="ECO:0000256" key="1">
    <source>
        <dbReference type="ARBA" id="ARBA00022801"/>
    </source>
</evidence>
<accession>A0A1X6Z4S0</accession>
<dbReference type="AlphaFoldDB" id="A0A1X6Z4S0"/>
<dbReference type="RefSeq" id="WP_085805496.1">
    <property type="nucleotide sequence ID" value="NZ_FWFX01000005.1"/>
</dbReference>
<dbReference type="InterPro" id="IPR005674">
    <property type="entry name" value="CocE/Ser_esterase"/>
</dbReference>
<evidence type="ECO:0000259" key="2">
    <source>
        <dbReference type="SMART" id="SM00939"/>
    </source>
</evidence>
<dbReference type="Proteomes" id="UP000193061">
    <property type="component" value="Unassembled WGS sequence"/>
</dbReference>
<evidence type="ECO:0000313" key="4">
    <source>
        <dbReference type="Proteomes" id="UP000193061"/>
    </source>
</evidence>
<dbReference type="Gene3D" id="2.60.120.260">
    <property type="entry name" value="Galactose-binding domain-like"/>
    <property type="match status" value="1"/>
</dbReference>
<dbReference type="InterPro" id="IPR050585">
    <property type="entry name" value="Xaa-Pro_dipeptidyl-ppase/CocE"/>
</dbReference>
<dbReference type="GO" id="GO:0008239">
    <property type="term" value="F:dipeptidyl-peptidase activity"/>
    <property type="evidence" value="ECO:0007669"/>
    <property type="project" value="InterPro"/>
</dbReference>
<dbReference type="EMBL" id="FWFX01000005">
    <property type="protein sequence ID" value="SLN40841.1"/>
    <property type="molecule type" value="Genomic_DNA"/>
</dbReference>
<keyword evidence="4" id="KW-1185">Reference proteome</keyword>
<organism evidence="3 4">
    <name type="scientific">Roseovarius albus</name>
    <dbReference type="NCBI Taxonomy" id="1247867"/>
    <lineage>
        <taxon>Bacteria</taxon>
        <taxon>Pseudomonadati</taxon>
        <taxon>Pseudomonadota</taxon>
        <taxon>Alphaproteobacteria</taxon>
        <taxon>Rhodobacterales</taxon>
        <taxon>Roseobacteraceae</taxon>
        <taxon>Roseovarius</taxon>
    </lineage>
</organism>
<protein>
    <submittedName>
        <fullName evidence="3">Cocaine esterase</fullName>
        <ecNumber evidence="3">3.1.1.84</ecNumber>
    </submittedName>
</protein>
<reference evidence="3 4" key="1">
    <citation type="submission" date="2017-03" db="EMBL/GenBank/DDBJ databases">
        <authorList>
            <person name="Afonso C.L."/>
            <person name="Miller P.J."/>
            <person name="Scott M.A."/>
            <person name="Spackman E."/>
            <person name="Goraichik I."/>
            <person name="Dimitrov K.M."/>
            <person name="Suarez D.L."/>
            <person name="Swayne D.E."/>
        </authorList>
    </citation>
    <scope>NUCLEOTIDE SEQUENCE [LARGE SCALE GENOMIC DNA]</scope>
    <source>
        <strain evidence="3 4">CECT 7450</strain>
    </source>
</reference>
<dbReference type="SUPFAM" id="SSF53474">
    <property type="entry name" value="alpha/beta-Hydrolases"/>
    <property type="match status" value="1"/>
</dbReference>
<dbReference type="Pfam" id="PF02129">
    <property type="entry name" value="Peptidase_S15"/>
    <property type="match status" value="1"/>
</dbReference>
<name>A0A1X6Z4S0_9RHOB</name>
<dbReference type="Gene3D" id="3.40.50.1820">
    <property type="entry name" value="alpha/beta hydrolase"/>
    <property type="match status" value="1"/>
</dbReference>
<dbReference type="NCBIfam" id="TIGR00976">
    <property type="entry name" value="CocE_NonD"/>
    <property type="match status" value="1"/>
</dbReference>
<dbReference type="PANTHER" id="PTHR43056">
    <property type="entry name" value="PEPTIDASE S9 PROLYL OLIGOPEPTIDASE"/>
    <property type="match status" value="1"/>
</dbReference>
<dbReference type="Gene3D" id="1.10.3020.10">
    <property type="entry name" value="alpha-amino acid ester hydrolase ( Helical cap domain)"/>
    <property type="match status" value="1"/>
</dbReference>
<sequence length="654" mass="72827">MKIDPDQGIVLSDGTRLSAKLWLPDEAITDTVPAILEYLPYRKSDGTAARDDTMHPWFASNGYACLRVDRRGTGDSEGLYDDEYSEQELSDGVEVINWIASQSWCNGSVGIQGISWGGFNGVQLAARAPEALKAVISIGTSVDRYNDDIHYKGGIQLGENIGWAATAMSWLSMPPDAALLGQGKARELWLQQLENTPFLAERWMRHADRDGYWKHGSICETFDDLKAAVLVIGGQHDGYRNAILGMVENLKCPVQGIMGPWSHKYPHISTIEPSIDYQNLALRWWDKWLKNIGNGAENDPSYRAYVMDSVAPDPSLAERPGDWFAVQDWNLTPKKNAVFALGRNTLGRGEAFEIKVNTDISCGRASGEFFPFGFGPGELPDDQRMDDELSACFDSESLNEEQIIIGSPMVTLRLSSDKPRGQVVARLCDVRPDGSSMLISLGMLDLRNFESFEAKQTLNPGQEIDVNLSLDQTAYRVPKGHKLRLAISGSYWPFAWPEGDSFTLTLTEGSLTLPGVSQEFCTSCTFSPPVSYKTRPSKYLREGAESKTWSEDPQTGEIVLEISGDHGRQLDEVSGLITESALTERWSIKRDYPASAKVEMVWNRSMKRDDWEACTKVVATMRGLKDTFEVEQSLTAWENDSQVHEKSWSASIPR</sequence>
<dbReference type="Pfam" id="PF08530">
    <property type="entry name" value="PepX_C"/>
    <property type="match status" value="1"/>
</dbReference>
<dbReference type="PANTHER" id="PTHR43056:SF10">
    <property type="entry name" value="COCE_NOND FAMILY, PUTATIVE (AFU_ORTHOLOGUE AFUA_7G00600)-RELATED"/>
    <property type="match status" value="1"/>
</dbReference>
<dbReference type="InterPro" id="IPR008979">
    <property type="entry name" value="Galactose-bd-like_sf"/>
</dbReference>